<dbReference type="AlphaFoldDB" id="A0A975DIN6"/>
<evidence type="ECO:0000256" key="2">
    <source>
        <dbReference type="ARBA" id="ARBA00022679"/>
    </source>
</evidence>
<proteinExistence type="inferred from homology"/>
<dbReference type="Proteomes" id="UP000664904">
    <property type="component" value="Chromosome"/>
</dbReference>
<evidence type="ECO:0000256" key="1">
    <source>
        <dbReference type="ARBA" id="ARBA00007274"/>
    </source>
</evidence>
<dbReference type="InterPro" id="IPR011004">
    <property type="entry name" value="Trimer_LpxA-like_sf"/>
</dbReference>
<dbReference type="EMBL" id="CP072133">
    <property type="protein sequence ID" value="QTH72568.1"/>
    <property type="molecule type" value="Genomic_DNA"/>
</dbReference>
<keyword evidence="3" id="KW-0677">Repeat</keyword>
<organism evidence="5 6">
    <name type="scientific">Pseudoalteromonas xiamenensis</name>
    <dbReference type="NCBI Taxonomy" id="882626"/>
    <lineage>
        <taxon>Bacteria</taxon>
        <taxon>Pseudomonadati</taxon>
        <taxon>Pseudomonadota</taxon>
        <taxon>Gammaproteobacteria</taxon>
        <taxon>Alteromonadales</taxon>
        <taxon>Pseudoalteromonadaceae</taxon>
        <taxon>Pseudoalteromonas</taxon>
    </lineage>
</organism>
<keyword evidence="2" id="KW-0808">Transferase</keyword>
<dbReference type="InterPro" id="IPR050179">
    <property type="entry name" value="Trans_hexapeptide_repeat"/>
</dbReference>
<keyword evidence="6" id="KW-1185">Reference proteome</keyword>
<name>A0A975DIN6_9GAMM</name>
<dbReference type="Gene3D" id="2.160.10.10">
    <property type="entry name" value="Hexapeptide repeat proteins"/>
    <property type="match status" value="1"/>
</dbReference>
<dbReference type="Pfam" id="PF00132">
    <property type="entry name" value="Hexapep"/>
    <property type="match status" value="1"/>
</dbReference>
<evidence type="ECO:0000313" key="6">
    <source>
        <dbReference type="Proteomes" id="UP000664904"/>
    </source>
</evidence>
<dbReference type="PANTHER" id="PTHR43300:SF11">
    <property type="entry name" value="ACETYLTRANSFERASE RV3034C-RELATED"/>
    <property type="match status" value="1"/>
</dbReference>
<reference evidence="5" key="1">
    <citation type="submission" date="2021-03" db="EMBL/GenBank/DDBJ databases">
        <title>Complete Genome of Pseudoalteromonas xiamenensis STKMTI.2, a new potential marine bacterium producing anti-Vibrio compounds.</title>
        <authorList>
            <person name="Handayani D.P."/>
            <person name="Isnansetyo A."/>
            <person name="Istiqomah I."/>
            <person name="Jumina J."/>
        </authorList>
    </citation>
    <scope>NUCLEOTIDE SEQUENCE</scope>
    <source>
        <strain evidence="5">STKMTI.2</strain>
    </source>
</reference>
<sequence length="147" mass="15233">MIVDRWEKAKLLGFGEGTSIYDSSLVLGDVTVGEQTWIGPSTILDGSGGGLSIGSHCSISAGVQIYTHDTVNRSLTGGKAPIAQSPTQIGNNCYLGPNSIIAKGVTIGDNVVIGANSLVMIDIPSNSTAYGTPARIVGDSYKYQVNE</sequence>
<comment type="similarity">
    <text evidence="1">Belongs to the transferase hexapeptide repeat family.</text>
</comment>
<gene>
    <name evidence="5" type="ORF">J5O05_07135</name>
</gene>
<dbReference type="GO" id="GO:0016746">
    <property type="term" value="F:acyltransferase activity"/>
    <property type="evidence" value="ECO:0007669"/>
    <property type="project" value="UniProtKB-KW"/>
</dbReference>
<dbReference type="KEGG" id="pxi:J5O05_07135"/>
<accession>A0A975DIN6</accession>
<dbReference type="InterPro" id="IPR018357">
    <property type="entry name" value="Hexapep_transf_CS"/>
</dbReference>
<dbReference type="RefSeq" id="WP_208844192.1">
    <property type="nucleotide sequence ID" value="NZ_CP072133.1"/>
</dbReference>
<dbReference type="SUPFAM" id="SSF51161">
    <property type="entry name" value="Trimeric LpxA-like enzymes"/>
    <property type="match status" value="1"/>
</dbReference>
<evidence type="ECO:0000313" key="5">
    <source>
        <dbReference type="EMBL" id="QTH72568.1"/>
    </source>
</evidence>
<dbReference type="CDD" id="cd04647">
    <property type="entry name" value="LbH_MAT_like"/>
    <property type="match status" value="1"/>
</dbReference>
<dbReference type="InterPro" id="IPR001451">
    <property type="entry name" value="Hexapep"/>
</dbReference>
<evidence type="ECO:0000256" key="4">
    <source>
        <dbReference type="ARBA" id="ARBA00023315"/>
    </source>
</evidence>
<protein>
    <submittedName>
        <fullName evidence="5">Acyltransferase</fullName>
    </submittedName>
</protein>
<dbReference type="PROSITE" id="PS00101">
    <property type="entry name" value="HEXAPEP_TRANSFERASES"/>
    <property type="match status" value="1"/>
</dbReference>
<keyword evidence="4 5" id="KW-0012">Acyltransferase</keyword>
<evidence type="ECO:0000256" key="3">
    <source>
        <dbReference type="ARBA" id="ARBA00022737"/>
    </source>
</evidence>
<dbReference type="PANTHER" id="PTHR43300">
    <property type="entry name" value="ACETYLTRANSFERASE"/>
    <property type="match status" value="1"/>
</dbReference>